<evidence type="ECO:0000313" key="2">
    <source>
        <dbReference type="Proteomes" id="UP001211044"/>
    </source>
</evidence>
<dbReference type="AlphaFoldDB" id="A0AB38XPT2"/>
<evidence type="ECO:0000313" key="1">
    <source>
        <dbReference type="EMBL" id="WCE46353.1"/>
    </source>
</evidence>
<dbReference type="EMBL" id="CP116394">
    <property type="protein sequence ID" value="WCE46353.1"/>
    <property type="molecule type" value="Genomic_DNA"/>
</dbReference>
<dbReference type="Proteomes" id="UP001211044">
    <property type="component" value="Chromosome"/>
</dbReference>
<sequence length="71" mass="7928">MTTVYLSMNGVAKRLGISPTTVKTYYRDNRLPEPDAQIGTDRGKRMGWLPETIDAWNKNRPGHGGRPPADT</sequence>
<organism evidence="1 2">
    <name type="scientific">Winkia neuii subsp. anitrata</name>
    <dbReference type="NCBI Taxonomy" id="29318"/>
    <lineage>
        <taxon>Bacteria</taxon>
        <taxon>Bacillati</taxon>
        <taxon>Actinomycetota</taxon>
        <taxon>Actinomycetes</taxon>
        <taxon>Actinomycetales</taxon>
        <taxon>Actinomycetaceae</taxon>
        <taxon>Winkia</taxon>
    </lineage>
</organism>
<name>A0AB38XPT2_9ACTO</name>
<reference evidence="1" key="1">
    <citation type="submission" date="2023-01" db="EMBL/GenBank/DDBJ databases">
        <title>Comparative Genomic Analysis of the Clinically-Derived Winkia Strain NY0527 Provides Evidence into the Taxonomic Reassignment of Winkia neuii and Characterizes Their Virulence Traits.</title>
        <authorList>
            <person name="Cai X."/>
            <person name="Peng Y."/>
            <person name="Li M."/>
            <person name="Qiu Y."/>
            <person name="Wang Y."/>
            <person name="Xu L."/>
            <person name="Hou Q."/>
        </authorList>
    </citation>
    <scope>NUCLEOTIDE SEQUENCE</scope>
    <source>
        <strain evidence="1">NY0527</strain>
    </source>
</reference>
<gene>
    <name evidence="1" type="ORF">PIG85_01520</name>
</gene>
<dbReference type="KEGG" id="wne:PIG85_01520"/>
<protein>
    <submittedName>
        <fullName evidence="1">Transcriptional regulator</fullName>
    </submittedName>
</protein>
<accession>A0AB38XPT2</accession>
<proteinExistence type="predicted"/>
<dbReference type="RefSeq" id="WP_048707777.1">
    <property type="nucleotide sequence ID" value="NZ_CP116394.1"/>
</dbReference>